<evidence type="ECO:0000313" key="1">
    <source>
        <dbReference type="EMBL" id="CAA9388634.1"/>
    </source>
</evidence>
<feature type="non-terminal residue" evidence="1">
    <location>
        <position position="1"/>
    </location>
</feature>
<dbReference type="AlphaFoldDB" id="A0A6J4NNY0"/>
<name>A0A6J4NNY0_9BURK</name>
<gene>
    <name evidence="1" type="ORF">AVDCRST_MAG51-253</name>
</gene>
<reference evidence="1" key="1">
    <citation type="submission" date="2020-02" db="EMBL/GenBank/DDBJ databases">
        <authorList>
            <person name="Meier V. D."/>
        </authorList>
    </citation>
    <scope>NUCLEOTIDE SEQUENCE</scope>
    <source>
        <strain evidence="1">AVDCRST_MAG51</strain>
    </source>
</reference>
<feature type="non-terminal residue" evidence="1">
    <location>
        <position position="40"/>
    </location>
</feature>
<protein>
    <submittedName>
        <fullName evidence="1">Uncharacterized protein</fullName>
    </submittedName>
</protein>
<accession>A0A6J4NNY0</accession>
<proteinExistence type="predicted"/>
<organism evidence="1">
    <name type="scientific">uncultured Ramlibacter sp</name>
    <dbReference type="NCBI Taxonomy" id="260755"/>
    <lineage>
        <taxon>Bacteria</taxon>
        <taxon>Pseudomonadati</taxon>
        <taxon>Pseudomonadota</taxon>
        <taxon>Betaproteobacteria</taxon>
        <taxon>Burkholderiales</taxon>
        <taxon>Comamonadaceae</taxon>
        <taxon>Ramlibacter</taxon>
        <taxon>environmental samples</taxon>
    </lineage>
</organism>
<sequence>WTTGRQEPATCGPRCSWRWASAQHHGSLGATNKAPSASFV</sequence>
<dbReference type="EMBL" id="CADCUX010000068">
    <property type="protein sequence ID" value="CAA9388634.1"/>
    <property type="molecule type" value="Genomic_DNA"/>
</dbReference>